<comment type="caution">
    <text evidence="1">The sequence shown here is derived from an EMBL/GenBank/DDBJ whole genome shotgun (WGS) entry which is preliminary data.</text>
</comment>
<dbReference type="EMBL" id="VNHY01000004">
    <property type="protein sequence ID" value="TYP92072.1"/>
    <property type="molecule type" value="Genomic_DNA"/>
</dbReference>
<dbReference type="AlphaFoldDB" id="A0A5D3YK18"/>
<accession>A0A5D3YK18</accession>
<name>A0A5D3YK18_9BACT</name>
<proteinExistence type="predicted"/>
<evidence type="ECO:0000313" key="1">
    <source>
        <dbReference type="EMBL" id="TYP92072.1"/>
    </source>
</evidence>
<protein>
    <submittedName>
        <fullName evidence="1">Uncharacterized protein</fullName>
    </submittedName>
</protein>
<dbReference type="RefSeq" id="WP_148899633.1">
    <property type="nucleotide sequence ID" value="NZ_VNHY01000004.1"/>
</dbReference>
<dbReference type="Proteomes" id="UP000324595">
    <property type="component" value="Unassembled WGS sequence"/>
</dbReference>
<gene>
    <name evidence="1" type="ORF">LX73_2318</name>
</gene>
<organism evidence="1 2">
    <name type="scientific">Fodinibius salinus</name>
    <dbReference type="NCBI Taxonomy" id="860790"/>
    <lineage>
        <taxon>Bacteria</taxon>
        <taxon>Pseudomonadati</taxon>
        <taxon>Balneolota</taxon>
        <taxon>Balneolia</taxon>
        <taxon>Balneolales</taxon>
        <taxon>Balneolaceae</taxon>
        <taxon>Fodinibius</taxon>
    </lineage>
</organism>
<evidence type="ECO:0000313" key="2">
    <source>
        <dbReference type="Proteomes" id="UP000324595"/>
    </source>
</evidence>
<keyword evidence="2" id="KW-1185">Reference proteome</keyword>
<sequence>MSIEKYTDEEIIDMEVFTRDEAKEYVEDKTKAGGGLWKDCIKPLLNFRPMLKNLKRQRYSHEVVPKPEVDQLILKFKKGLLDDENY</sequence>
<reference evidence="1 2" key="1">
    <citation type="submission" date="2019-07" db="EMBL/GenBank/DDBJ databases">
        <title>Genomic Encyclopedia of Archaeal and Bacterial Type Strains, Phase II (KMG-II): from individual species to whole genera.</title>
        <authorList>
            <person name="Goeker M."/>
        </authorList>
    </citation>
    <scope>NUCLEOTIDE SEQUENCE [LARGE SCALE GENOMIC DNA]</scope>
    <source>
        <strain evidence="1 2">DSM 21935</strain>
    </source>
</reference>